<dbReference type="EMBL" id="JARYMX010000003">
    <property type="protein sequence ID" value="KAJ9559348.1"/>
    <property type="molecule type" value="Genomic_DNA"/>
</dbReference>
<evidence type="ECO:0000256" key="1">
    <source>
        <dbReference type="ARBA" id="ARBA00009995"/>
    </source>
</evidence>
<reference evidence="4" key="1">
    <citation type="submission" date="2023-03" db="EMBL/GenBank/DDBJ databases">
        <title>Chromosome-scale reference genome and RAD-based genetic map of yellow starthistle (Centaurea solstitialis) reveal putative structural variation and QTLs associated with invader traits.</title>
        <authorList>
            <person name="Reatini B."/>
            <person name="Cang F.A."/>
            <person name="Jiang Q."/>
            <person name="Mckibben M.T.W."/>
            <person name="Barker M.S."/>
            <person name="Rieseberg L.H."/>
            <person name="Dlugosch K.M."/>
        </authorList>
    </citation>
    <scope>NUCLEOTIDE SEQUENCE</scope>
    <source>
        <strain evidence="4">CAN-66</strain>
        <tissue evidence="4">Leaf</tissue>
    </source>
</reference>
<keyword evidence="2 3" id="KW-0808">Transferase</keyword>
<sequence>MYWSNVSFIWCVRHSNEELEKWLSEEGFEERVKDRGIIVRGWAPQVLILSHPAVGGFLTHCGWNSTLEGVSARLPMVTWPQFADQFLNERFIVNILKIGVKIGMEVPVTVGEQISVLVKKANIMAAVKDVMGKEEEGEARRKRAKELAEMSNNAMEEGGSSYINLTLMIQDITEKLAKNT</sequence>
<proteinExistence type="inferred from homology"/>
<dbReference type="PANTHER" id="PTHR48047">
    <property type="entry name" value="GLYCOSYLTRANSFERASE"/>
    <property type="match status" value="1"/>
</dbReference>
<dbReference type="CDD" id="cd03784">
    <property type="entry name" value="GT1_Gtf-like"/>
    <property type="match status" value="1"/>
</dbReference>
<dbReference type="AlphaFoldDB" id="A0AA38TE83"/>
<dbReference type="Proteomes" id="UP001172457">
    <property type="component" value="Chromosome 3"/>
</dbReference>
<evidence type="ECO:0000256" key="3">
    <source>
        <dbReference type="RuleBase" id="RU003718"/>
    </source>
</evidence>
<dbReference type="FunFam" id="3.40.50.2000:FF:000431">
    <property type="entry name" value="UDP-glycosyltransferase 90A1"/>
    <property type="match status" value="1"/>
</dbReference>
<dbReference type="InterPro" id="IPR035595">
    <property type="entry name" value="UDP_glycos_trans_CS"/>
</dbReference>
<protein>
    <submittedName>
        <fullName evidence="4">Uncharacterized protein</fullName>
    </submittedName>
</protein>
<dbReference type="Gene3D" id="3.40.50.2000">
    <property type="entry name" value="Glycogen Phosphorylase B"/>
    <property type="match status" value="2"/>
</dbReference>
<evidence type="ECO:0000313" key="5">
    <source>
        <dbReference type="Proteomes" id="UP001172457"/>
    </source>
</evidence>
<dbReference type="InterPro" id="IPR002213">
    <property type="entry name" value="UDP_glucos_trans"/>
</dbReference>
<name>A0AA38TE83_9ASTR</name>
<dbReference type="PROSITE" id="PS00375">
    <property type="entry name" value="UDPGT"/>
    <property type="match status" value="1"/>
</dbReference>
<organism evidence="4 5">
    <name type="scientific">Centaurea solstitialis</name>
    <name type="common">yellow star-thistle</name>
    <dbReference type="NCBI Taxonomy" id="347529"/>
    <lineage>
        <taxon>Eukaryota</taxon>
        <taxon>Viridiplantae</taxon>
        <taxon>Streptophyta</taxon>
        <taxon>Embryophyta</taxon>
        <taxon>Tracheophyta</taxon>
        <taxon>Spermatophyta</taxon>
        <taxon>Magnoliopsida</taxon>
        <taxon>eudicotyledons</taxon>
        <taxon>Gunneridae</taxon>
        <taxon>Pentapetalae</taxon>
        <taxon>asterids</taxon>
        <taxon>campanulids</taxon>
        <taxon>Asterales</taxon>
        <taxon>Asteraceae</taxon>
        <taxon>Carduoideae</taxon>
        <taxon>Cardueae</taxon>
        <taxon>Centaureinae</taxon>
        <taxon>Centaurea</taxon>
    </lineage>
</organism>
<dbReference type="GO" id="GO:0035251">
    <property type="term" value="F:UDP-glucosyltransferase activity"/>
    <property type="evidence" value="ECO:0007669"/>
    <property type="project" value="TreeGrafter"/>
</dbReference>
<evidence type="ECO:0000313" key="4">
    <source>
        <dbReference type="EMBL" id="KAJ9559348.1"/>
    </source>
</evidence>
<accession>A0AA38TE83</accession>
<evidence type="ECO:0000256" key="2">
    <source>
        <dbReference type="ARBA" id="ARBA00022679"/>
    </source>
</evidence>
<keyword evidence="3" id="KW-0328">Glycosyltransferase</keyword>
<dbReference type="PANTHER" id="PTHR48047:SF229">
    <property type="entry name" value="UDP-GLYCOSYLTRANSFERASE 73C3-RELATED"/>
    <property type="match status" value="1"/>
</dbReference>
<comment type="caution">
    <text evidence="4">The sequence shown here is derived from an EMBL/GenBank/DDBJ whole genome shotgun (WGS) entry which is preliminary data.</text>
</comment>
<dbReference type="Pfam" id="PF00201">
    <property type="entry name" value="UDPGT"/>
    <property type="match status" value="1"/>
</dbReference>
<keyword evidence="5" id="KW-1185">Reference proteome</keyword>
<gene>
    <name evidence="4" type="ORF">OSB04_013962</name>
</gene>
<comment type="similarity">
    <text evidence="1 3">Belongs to the UDP-glycosyltransferase family.</text>
</comment>
<dbReference type="SUPFAM" id="SSF53756">
    <property type="entry name" value="UDP-Glycosyltransferase/glycogen phosphorylase"/>
    <property type="match status" value="1"/>
</dbReference>